<keyword evidence="3" id="KW-1185">Reference proteome</keyword>
<dbReference type="RefSeq" id="WP_130431457.1">
    <property type="nucleotide sequence ID" value="NZ_SHKP01000005.1"/>
</dbReference>
<dbReference type="Proteomes" id="UP000293671">
    <property type="component" value="Unassembled WGS sequence"/>
</dbReference>
<evidence type="ECO:0000313" key="2">
    <source>
        <dbReference type="EMBL" id="RZU01040.1"/>
    </source>
</evidence>
<dbReference type="OrthoDB" id="5298629at2"/>
<dbReference type="Gene3D" id="3.10.129.10">
    <property type="entry name" value="Hotdog Thioesterase"/>
    <property type="match status" value="1"/>
</dbReference>
<evidence type="ECO:0000313" key="3">
    <source>
        <dbReference type="Proteomes" id="UP000293671"/>
    </source>
</evidence>
<dbReference type="InterPro" id="IPR052342">
    <property type="entry name" value="MCH/BMMD"/>
</dbReference>
<protein>
    <submittedName>
        <fullName evidence="2">Acyl dehydratase</fullName>
    </submittedName>
</protein>
<dbReference type="CDD" id="cd03454">
    <property type="entry name" value="YdeM"/>
    <property type="match status" value="1"/>
</dbReference>
<gene>
    <name evidence="2" type="ORF">EV670_1754</name>
</gene>
<dbReference type="InterPro" id="IPR029069">
    <property type="entry name" value="HotDog_dom_sf"/>
</dbReference>
<accession>A0A4Q7VWJ5</accession>
<dbReference type="InterPro" id="IPR002539">
    <property type="entry name" value="MaoC-like_dom"/>
</dbReference>
<dbReference type="PANTHER" id="PTHR43664">
    <property type="entry name" value="MONOAMINE OXIDASE-RELATED"/>
    <property type="match status" value="1"/>
</dbReference>
<sequence>MSHSAKRFAWEDFAPGSVREFGGHTLTREEITRFAAEFDPQPFHLDEEAAKASLFGGLAASGWHTCALVMRMMCDNYLLDSTSLGSPGIDKLRWLRPVKVGDTLHVRMHVLEARPMASKPHVGLVLSQWEVLNQRDEPVLTMEGWGMFGRRDVAPPATP</sequence>
<name>A0A4Q7VWJ5_9BURK</name>
<dbReference type="SUPFAM" id="SSF54637">
    <property type="entry name" value="Thioesterase/thiol ester dehydrase-isomerase"/>
    <property type="match status" value="1"/>
</dbReference>
<organism evidence="2 3">
    <name type="scientific">Rivibacter subsaxonicus</name>
    <dbReference type="NCBI Taxonomy" id="457575"/>
    <lineage>
        <taxon>Bacteria</taxon>
        <taxon>Pseudomonadati</taxon>
        <taxon>Pseudomonadota</taxon>
        <taxon>Betaproteobacteria</taxon>
        <taxon>Burkholderiales</taxon>
        <taxon>Rivibacter</taxon>
    </lineage>
</organism>
<reference evidence="2 3" key="1">
    <citation type="submission" date="2019-02" db="EMBL/GenBank/DDBJ databases">
        <title>Genomic Encyclopedia of Type Strains, Phase IV (KMG-IV): sequencing the most valuable type-strain genomes for metagenomic binning, comparative biology and taxonomic classification.</title>
        <authorList>
            <person name="Goeker M."/>
        </authorList>
    </citation>
    <scope>NUCLEOTIDE SEQUENCE [LARGE SCALE GENOMIC DNA]</scope>
    <source>
        <strain evidence="2 3">DSM 19570</strain>
    </source>
</reference>
<proteinExistence type="predicted"/>
<dbReference type="EMBL" id="SHKP01000005">
    <property type="protein sequence ID" value="RZU01040.1"/>
    <property type="molecule type" value="Genomic_DNA"/>
</dbReference>
<dbReference type="PANTHER" id="PTHR43664:SF1">
    <property type="entry name" value="BETA-METHYLMALYL-COA DEHYDRATASE"/>
    <property type="match status" value="1"/>
</dbReference>
<dbReference type="AlphaFoldDB" id="A0A4Q7VWJ5"/>
<dbReference type="Pfam" id="PF01575">
    <property type="entry name" value="MaoC_dehydratas"/>
    <property type="match status" value="1"/>
</dbReference>
<evidence type="ECO:0000259" key="1">
    <source>
        <dbReference type="Pfam" id="PF01575"/>
    </source>
</evidence>
<comment type="caution">
    <text evidence="2">The sequence shown here is derived from an EMBL/GenBank/DDBJ whole genome shotgun (WGS) entry which is preliminary data.</text>
</comment>
<feature type="domain" description="MaoC-like" evidence="1">
    <location>
        <begin position="16"/>
        <end position="117"/>
    </location>
</feature>